<evidence type="ECO:0000259" key="1">
    <source>
        <dbReference type="SMART" id="SM00670"/>
    </source>
</evidence>
<dbReference type="InterPro" id="IPR002716">
    <property type="entry name" value="PIN_dom"/>
</dbReference>
<evidence type="ECO:0000313" key="3">
    <source>
        <dbReference type="Proteomes" id="UP000005233"/>
    </source>
</evidence>
<dbReference type="Proteomes" id="UP000005233">
    <property type="component" value="Chromosome"/>
</dbReference>
<dbReference type="InterPro" id="IPR029060">
    <property type="entry name" value="PIN-like_dom_sf"/>
</dbReference>
<feature type="domain" description="PIN" evidence="1">
    <location>
        <begin position="1"/>
        <end position="100"/>
    </location>
</feature>
<dbReference type="OrthoDB" id="15280at2157"/>
<accession>H8I5D9</accession>
<dbReference type="AlphaFoldDB" id="H8I5D9"/>
<dbReference type="RefSeq" id="WP_014404672.1">
    <property type="nucleotide sequence ID" value="NC_017034.1"/>
</dbReference>
<dbReference type="KEGG" id="mez:Mtc_0058"/>
<keyword evidence="3" id="KW-1185">Reference proteome</keyword>
<dbReference type="InterPro" id="IPR041120">
    <property type="entry name" value="PIN_9"/>
</dbReference>
<sequence>MKVIIDTNGLMAQGQFGVDVFDELGRLGYDECVLPSAVVDELKALENKVRGADRVALAVAKSLARRCQVVEAPGEADGAIVELAKKLHAPVFTNDSELRKRLKNEGIKTIYMRSKHKLESDHM</sequence>
<dbReference type="eggNOG" id="arCOG04312">
    <property type="taxonomic scope" value="Archaea"/>
</dbReference>
<dbReference type="SUPFAM" id="SSF88723">
    <property type="entry name" value="PIN domain-like"/>
    <property type="match status" value="1"/>
</dbReference>
<dbReference type="CDD" id="cd09879">
    <property type="entry name" value="PIN_VapC_AF0591-like"/>
    <property type="match status" value="1"/>
</dbReference>
<dbReference type="EMBL" id="CP003243">
    <property type="protein sequence ID" value="AFC98833.1"/>
    <property type="molecule type" value="Genomic_DNA"/>
</dbReference>
<gene>
    <name evidence="2" type="ordered locus">Mtc_0058</name>
</gene>
<dbReference type="Pfam" id="PF18477">
    <property type="entry name" value="PIN_9"/>
    <property type="match status" value="1"/>
</dbReference>
<dbReference type="Gene3D" id="3.40.50.1010">
    <property type="entry name" value="5'-nuclease"/>
    <property type="match status" value="1"/>
</dbReference>
<dbReference type="SMART" id="SM00670">
    <property type="entry name" value="PINc"/>
    <property type="match status" value="1"/>
</dbReference>
<organism evidence="2 3">
    <name type="scientific">Methanocella conradii (strain DSM 24694 / JCM 17849 / CGMCC 1.5162 / HZ254)</name>
    <dbReference type="NCBI Taxonomy" id="1041930"/>
    <lineage>
        <taxon>Archaea</taxon>
        <taxon>Methanobacteriati</taxon>
        <taxon>Methanobacteriota</taxon>
        <taxon>Stenosarchaea group</taxon>
        <taxon>Methanomicrobia</taxon>
        <taxon>Methanocellales</taxon>
        <taxon>Methanocellaceae</taxon>
        <taxon>Methanocella</taxon>
    </lineage>
</organism>
<proteinExistence type="predicted"/>
<evidence type="ECO:0000313" key="2">
    <source>
        <dbReference type="EMBL" id="AFC98833.1"/>
    </source>
</evidence>
<dbReference type="STRING" id="1041930.Mtc_0058"/>
<reference evidence="2 3" key="1">
    <citation type="journal article" date="2012" name="J. Bacteriol.">
        <title>Complete genome sequence of a thermophilic methanogen, Methanocella conradii HZ254, isolated from Chinese rice field soil.</title>
        <authorList>
            <person name="Lu Z."/>
            <person name="Lu Y."/>
        </authorList>
    </citation>
    <scope>NUCLEOTIDE SEQUENCE [LARGE SCALE GENOMIC DNA]</scope>
    <source>
        <strain evidence="3">DSM 24694 / JCM 17849 / CGMCC 1.5162 / HZ254</strain>
    </source>
</reference>
<dbReference type="GeneID" id="11970817"/>
<dbReference type="HOGENOM" id="CLU_107892_1_0_2"/>
<protein>
    <recommendedName>
        <fullName evidence="1">PIN domain-containing protein</fullName>
    </recommendedName>
</protein>
<name>H8I5D9_METCZ</name>